<dbReference type="EMBL" id="CP001219">
    <property type="protein sequence ID" value="ACK80184.1"/>
    <property type="molecule type" value="Genomic_DNA"/>
</dbReference>
<evidence type="ECO:0000256" key="1">
    <source>
        <dbReference type="SAM" id="MobiDB-lite"/>
    </source>
</evidence>
<feature type="region of interest" description="Disordered" evidence="1">
    <location>
        <begin position="30"/>
        <end position="51"/>
    </location>
</feature>
<accession>B7JBW4</accession>
<dbReference type="PaxDb" id="243159-AFE_1860"/>
<evidence type="ECO:0000313" key="3">
    <source>
        <dbReference type="Proteomes" id="UP000001362"/>
    </source>
</evidence>
<organism evidence="2 3">
    <name type="scientific">Acidithiobacillus ferrooxidans (strain ATCC 23270 / DSM 14882 / CIP 104768 / NCIMB 8455)</name>
    <name type="common">Ferrobacillus ferrooxidans (strain ATCC 23270)</name>
    <dbReference type="NCBI Taxonomy" id="243159"/>
    <lineage>
        <taxon>Bacteria</taxon>
        <taxon>Pseudomonadati</taxon>
        <taxon>Pseudomonadota</taxon>
        <taxon>Acidithiobacillia</taxon>
        <taxon>Acidithiobacillales</taxon>
        <taxon>Acidithiobacillaceae</taxon>
        <taxon>Acidithiobacillus</taxon>
    </lineage>
</organism>
<dbReference type="Proteomes" id="UP000001362">
    <property type="component" value="Chromosome"/>
</dbReference>
<name>B7JBW4_ACIF2</name>
<evidence type="ECO:0000313" key="2">
    <source>
        <dbReference type="EMBL" id="ACK80184.1"/>
    </source>
</evidence>
<protein>
    <submittedName>
        <fullName evidence="2">Uncharacterized protein</fullName>
    </submittedName>
</protein>
<proteinExistence type="predicted"/>
<reference evidence="2 3" key="1">
    <citation type="journal article" date="2008" name="BMC Genomics">
        <title>Acidithiobacillus ferrooxidans metabolism: from genome sequence to industrial applications.</title>
        <authorList>
            <person name="Valdes J."/>
            <person name="Pedroso I."/>
            <person name="Quatrini R."/>
            <person name="Dodson R.J."/>
            <person name="Tettelin H."/>
            <person name="Blake R.II."/>
            <person name="Eisen J.A."/>
            <person name="Holmes D.S."/>
        </authorList>
    </citation>
    <scope>NUCLEOTIDE SEQUENCE [LARGE SCALE GENOMIC DNA]</scope>
    <source>
        <strain evidence="3">ATCC 23270 / DSM 14882 / CIP 104768 / NCIMB 8455</strain>
    </source>
</reference>
<feature type="compositionally biased region" description="Basic and acidic residues" evidence="1">
    <location>
        <begin position="30"/>
        <end position="40"/>
    </location>
</feature>
<dbReference type="HOGENOM" id="CLU_1657038_0_0_6"/>
<feature type="region of interest" description="Disordered" evidence="1">
    <location>
        <begin position="119"/>
        <end position="159"/>
    </location>
</feature>
<dbReference type="KEGG" id="afr:AFE_1860"/>
<sequence>MVNIEAWCNVKNPCPVPIGQVVSNPKYRREEIMSRSRSDAPPRPALDWPTKTKTPRKNFKLLFLMSFQRSSDKISDAFVPLDQGGLRSDGKVMVGMAVRTSRCPLATTTIRAPPRIATRSKAISASRTRPSRPHHVSSASTRAAQMKSFSERPPMAWVL</sequence>
<gene>
    <name evidence="2" type="ordered locus">AFE_1860</name>
</gene>
<keyword evidence="3" id="KW-1185">Reference proteome</keyword>
<dbReference type="AlphaFoldDB" id="B7JBW4"/>